<keyword evidence="5 10" id="KW-0812">Transmembrane</keyword>
<dbReference type="InterPro" id="IPR006303">
    <property type="entry name" value="FliR"/>
</dbReference>
<dbReference type="PRINTS" id="PR00953">
    <property type="entry name" value="TYPE3IMRPROT"/>
</dbReference>
<evidence type="ECO:0000313" key="13">
    <source>
        <dbReference type="Proteomes" id="UP000216107"/>
    </source>
</evidence>
<evidence type="ECO:0000313" key="12">
    <source>
        <dbReference type="EMBL" id="PAS94441.1"/>
    </source>
</evidence>
<dbReference type="EMBL" id="MDUX01000011">
    <property type="protein sequence ID" value="KAF7599978.1"/>
    <property type="molecule type" value="Genomic_DNA"/>
</dbReference>
<keyword evidence="7 10" id="KW-0472">Membrane</keyword>
<evidence type="ECO:0000256" key="10">
    <source>
        <dbReference type="RuleBase" id="RU362071"/>
    </source>
</evidence>
<keyword evidence="4 10" id="KW-1003">Cell membrane</keyword>
<reference evidence="11 14" key="1">
    <citation type="submission" date="2016-08" db="EMBL/GenBank/DDBJ databases">
        <title>Candidatus Dactylopiibacterium carminicum genome sequence.</title>
        <authorList>
            <person name="Ramirez-Puebla S.T."/>
            <person name="Ormeno-Orrillo E."/>
            <person name="Vera-Ponce De Leon A."/>
            <person name="Luis L."/>
            <person name="Sanchez-Flores A."/>
            <person name="Monica R."/>
            <person name="Martinez-Romero E."/>
        </authorList>
    </citation>
    <scope>NUCLEOTIDE SEQUENCE [LARGE SCALE GENOMIC DNA]</scope>
    <source>
        <strain evidence="11">END1</strain>
    </source>
</reference>
<dbReference type="RefSeq" id="WP_095523840.1">
    <property type="nucleotide sequence ID" value="NZ_MDUX01000011.1"/>
</dbReference>
<feature type="transmembrane region" description="Helical" evidence="10">
    <location>
        <begin position="124"/>
        <end position="150"/>
    </location>
</feature>
<evidence type="ECO:0000256" key="2">
    <source>
        <dbReference type="ARBA" id="ARBA00009772"/>
    </source>
</evidence>
<evidence type="ECO:0000256" key="4">
    <source>
        <dbReference type="ARBA" id="ARBA00022475"/>
    </source>
</evidence>
<feature type="transmembrane region" description="Helical" evidence="10">
    <location>
        <begin position="12"/>
        <end position="32"/>
    </location>
</feature>
<feature type="transmembrane region" description="Helical" evidence="10">
    <location>
        <begin position="78"/>
        <end position="103"/>
    </location>
</feature>
<dbReference type="Proteomes" id="UP000623509">
    <property type="component" value="Unassembled WGS sequence"/>
</dbReference>
<comment type="similarity">
    <text evidence="2 10">Belongs to the FliR/MopE/SpaR family.</text>
</comment>
<dbReference type="GO" id="GO:0044780">
    <property type="term" value="P:bacterial-type flagellum assembly"/>
    <property type="evidence" value="ECO:0007669"/>
    <property type="project" value="UniProtKB-UniRule"/>
</dbReference>
<dbReference type="AlphaFoldDB" id="A0A272EWH2"/>
<evidence type="ECO:0000256" key="3">
    <source>
        <dbReference type="ARBA" id="ARBA00021717"/>
    </source>
</evidence>
<feature type="transmembrane region" description="Helical" evidence="10">
    <location>
        <begin position="156"/>
        <end position="176"/>
    </location>
</feature>
<keyword evidence="12" id="KW-0969">Cilium</keyword>
<name>A0A272EWH2_9RHOO</name>
<keyword evidence="6 10" id="KW-1133">Transmembrane helix</keyword>
<gene>
    <name evidence="12" type="primary">fliR</name>
    <name evidence="11" type="ORF">BGI27_05155</name>
    <name evidence="12" type="ORF">CGU29_03785</name>
</gene>
<dbReference type="Pfam" id="PF01311">
    <property type="entry name" value="Bac_export_1"/>
    <property type="match status" value="1"/>
</dbReference>
<evidence type="ECO:0000256" key="1">
    <source>
        <dbReference type="ARBA" id="ARBA00002578"/>
    </source>
</evidence>
<keyword evidence="14" id="KW-1185">Reference proteome</keyword>
<feature type="transmembrane region" description="Helical" evidence="10">
    <location>
        <begin position="183"/>
        <end position="203"/>
    </location>
</feature>
<evidence type="ECO:0000256" key="5">
    <source>
        <dbReference type="ARBA" id="ARBA00022692"/>
    </source>
</evidence>
<sequence length="256" mass="27463">MNALFDQLLTTLIALWWPFCRTLAMFSMAPILGDNMVPVTIRVLLSAVLAFVMLPITQGGALIDPLSLHGVVATLEQVLIGFAIGLAFHLAMSVVTVLGHLISSQMGLMMAMLNDPMSGASSDVVSGLLYMLCILVFFAIDGHLVLAGVLGESFRAWPVGSGIQLLALNLVALNVAWVLSAAVLLALPVVFSALVVQMGFGFLNRVAPSFNLFSLGFSLVTLFGLLMLAQIVRLVPDHYIRLTHKVLQMLRQAMGS</sequence>
<dbReference type="InterPro" id="IPR002010">
    <property type="entry name" value="T3SS_IM_R"/>
</dbReference>
<evidence type="ECO:0000256" key="9">
    <source>
        <dbReference type="NCBIfam" id="TIGR01400"/>
    </source>
</evidence>
<evidence type="ECO:0000313" key="11">
    <source>
        <dbReference type="EMBL" id="KAF7599978.1"/>
    </source>
</evidence>
<comment type="caution">
    <text evidence="12">The sequence shown here is derived from an EMBL/GenBank/DDBJ whole genome shotgun (WGS) entry which is preliminary data.</text>
</comment>
<dbReference type="GO" id="GO:0005886">
    <property type="term" value="C:plasma membrane"/>
    <property type="evidence" value="ECO:0007669"/>
    <property type="project" value="UniProtKB-SubCell"/>
</dbReference>
<comment type="subcellular location">
    <subcellularLocation>
        <location evidence="10">Cell membrane</location>
        <topology evidence="10">Multi-pass membrane protein</topology>
    </subcellularLocation>
    <subcellularLocation>
        <location evidence="10">Bacterial flagellum basal body</location>
    </subcellularLocation>
</comment>
<dbReference type="PANTHER" id="PTHR30065:SF8">
    <property type="entry name" value="FLAGELLAR BIOSYNTHETIC PROTEIN FLIR"/>
    <property type="match status" value="1"/>
</dbReference>
<keyword evidence="12" id="KW-0966">Cell projection</keyword>
<evidence type="ECO:0000256" key="7">
    <source>
        <dbReference type="ARBA" id="ARBA00023136"/>
    </source>
</evidence>
<dbReference type="GO" id="GO:0009425">
    <property type="term" value="C:bacterial-type flagellum basal body"/>
    <property type="evidence" value="ECO:0007669"/>
    <property type="project" value="UniProtKB-SubCell"/>
</dbReference>
<evidence type="ECO:0000256" key="6">
    <source>
        <dbReference type="ARBA" id="ARBA00022989"/>
    </source>
</evidence>
<proteinExistence type="inferred from homology"/>
<dbReference type="OrthoDB" id="9797790at2"/>
<dbReference type="NCBIfam" id="TIGR01400">
    <property type="entry name" value="fliR"/>
    <property type="match status" value="1"/>
</dbReference>
<dbReference type="Proteomes" id="UP000216107">
    <property type="component" value="Unassembled WGS sequence"/>
</dbReference>
<dbReference type="PANTHER" id="PTHR30065">
    <property type="entry name" value="FLAGELLAR BIOSYNTHETIC PROTEIN FLIR"/>
    <property type="match status" value="1"/>
</dbReference>
<keyword evidence="12" id="KW-0282">Flagellum</keyword>
<protein>
    <recommendedName>
        <fullName evidence="3 9">Flagellar biosynthetic protein FliR</fullName>
    </recommendedName>
</protein>
<organism evidence="12 13">
    <name type="scientific">Candidatus Dactylopiibacterium carminicum</name>
    <dbReference type="NCBI Taxonomy" id="857335"/>
    <lineage>
        <taxon>Bacteria</taxon>
        <taxon>Pseudomonadati</taxon>
        <taxon>Pseudomonadota</taxon>
        <taxon>Betaproteobacteria</taxon>
        <taxon>Rhodocyclales</taxon>
        <taxon>Rhodocyclaceae</taxon>
        <taxon>Candidatus Dactylopiibacterium</taxon>
    </lineage>
</organism>
<feature type="transmembrane region" description="Helical" evidence="10">
    <location>
        <begin position="215"/>
        <end position="235"/>
    </location>
</feature>
<evidence type="ECO:0000313" key="14">
    <source>
        <dbReference type="Proteomes" id="UP000623509"/>
    </source>
</evidence>
<feature type="transmembrane region" description="Helical" evidence="10">
    <location>
        <begin position="39"/>
        <end position="58"/>
    </location>
</feature>
<reference evidence="12 13" key="2">
    <citation type="submission" date="2017-07" db="EMBL/GenBank/DDBJ databases">
        <title>Candidatus Dactylopiibacterium carminicum, a nitrogen-fixing symbiont of the cochineal insect Dactylopius coccus and Dactylopius opuntiae (Hemiptera: Coccoidea: Dactylopiidae).</title>
        <authorList>
            <person name="Vera A."/>
        </authorList>
    </citation>
    <scope>NUCLEOTIDE SEQUENCE [LARGE SCALE GENOMIC DNA]</scope>
    <source>
        <strain evidence="12 13">NFDCM</strain>
    </source>
</reference>
<keyword evidence="8 10" id="KW-0975">Bacterial flagellum</keyword>
<accession>A0A272EWH2</accession>
<dbReference type="EMBL" id="NMRN01000007">
    <property type="protein sequence ID" value="PAS94441.1"/>
    <property type="molecule type" value="Genomic_DNA"/>
</dbReference>
<dbReference type="GO" id="GO:0006605">
    <property type="term" value="P:protein targeting"/>
    <property type="evidence" value="ECO:0007669"/>
    <property type="project" value="UniProtKB-UniRule"/>
</dbReference>
<evidence type="ECO:0000256" key="8">
    <source>
        <dbReference type="ARBA" id="ARBA00023143"/>
    </source>
</evidence>
<comment type="function">
    <text evidence="1 10">Role in flagellar biosynthesis.</text>
</comment>